<name>A0ABV7EQ63_9GAMM</name>
<keyword evidence="2" id="KW-1185">Reference proteome</keyword>
<gene>
    <name evidence="1" type="ORF">ACFOSU_09265</name>
</gene>
<proteinExistence type="predicted"/>
<dbReference type="Proteomes" id="UP001595462">
    <property type="component" value="Unassembled WGS sequence"/>
</dbReference>
<evidence type="ECO:0000313" key="2">
    <source>
        <dbReference type="Proteomes" id="UP001595462"/>
    </source>
</evidence>
<organism evidence="1 2">
    <name type="scientific">Salinisphaera aquimarina</name>
    <dbReference type="NCBI Taxonomy" id="2094031"/>
    <lineage>
        <taxon>Bacteria</taxon>
        <taxon>Pseudomonadati</taxon>
        <taxon>Pseudomonadota</taxon>
        <taxon>Gammaproteobacteria</taxon>
        <taxon>Salinisphaerales</taxon>
        <taxon>Salinisphaeraceae</taxon>
        <taxon>Salinisphaera</taxon>
    </lineage>
</organism>
<dbReference type="EMBL" id="JBHRSS010000003">
    <property type="protein sequence ID" value="MFC3104081.1"/>
    <property type="molecule type" value="Genomic_DNA"/>
</dbReference>
<reference evidence="2" key="1">
    <citation type="journal article" date="2019" name="Int. J. Syst. Evol. Microbiol.">
        <title>The Global Catalogue of Microorganisms (GCM) 10K type strain sequencing project: providing services to taxonomists for standard genome sequencing and annotation.</title>
        <authorList>
            <consortium name="The Broad Institute Genomics Platform"/>
            <consortium name="The Broad Institute Genome Sequencing Center for Infectious Disease"/>
            <person name="Wu L."/>
            <person name="Ma J."/>
        </authorList>
    </citation>
    <scope>NUCLEOTIDE SEQUENCE [LARGE SCALE GENOMIC DNA]</scope>
    <source>
        <strain evidence="2">KCTC 52640</strain>
    </source>
</reference>
<accession>A0ABV7EQ63</accession>
<sequence length="232" mass="26037">MADDDAELQWLTQLSREQLHARAQHYFKAGGATEPEVALVAHGAARAIFKDYARTPGWFGRVIAPVLIWREASALTRLAGLVGIPRIHRQIDARGLLIEYLPATPWPRADVPEAAYQRLTALVAAMHERGVAHCDLRAPSNILVDANGTPYIVDFVARVHRGRRWNLPWNWLFRQFVAADDSALAKLRVRFAPGLADAADRACLEYRGPAERLARTIGEWARNVVRFFVRSS</sequence>
<dbReference type="Gene3D" id="1.10.510.10">
    <property type="entry name" value="Transferase(Phosphotransferase) domain 1"/>
    <property type="match status" value="1"/>
</dbReference>
<dbReference type="InterPro" id="IPR011009">
    <property type="entry name" value="Kinase-like_dom_sf"/>
</dbReference>
<evidence type="ECO:0000313" key="1">
    <source>
        <dbReference type="EMBL" id="MFC3104081.1"/>
    </source>
</evidence>
<comment type="caution">
    <text evidence="1">The sequence shown here is derived from an EMBL/GenBank/DDBJ whole genome shotgun (WGS) entry which is preliminary data.</text>
</comment>
<dbReference type="SUPFAM" id="SSF56112">
    <property type="entry name" value="Protein kinase-like (PK-like)"/>
    <property type="match status" value="1"/>
</dbReference>
<dbReference type="RefSeq" id="WP_380688720.1">
    <property type="nucleotide sequence ID" value="NZ_JBHRSS010000003.1"/>
</dbReference>
<protein>
    <recommendedName>
        <fullName evidence="3">Serine/threonine protein kinase</fullName>
    </recommendedName>
</protein>
<evidence type="ECO:0008006" key="3">
    <source>
        <dbReference type="Google" id="ProtNLM"/>
    </source>
</evidence>